<keyword evidence="1" id="KW-0805">Transcription regulation</keyword>
<dbReference type="PANTHER" id="PTHR30055:SF234">
    <property type="entry name" value="HTH-TYPE TRANSCRIPTIONAL REGULATOR BETI"/>
    <property type="match status" value="1"/>
</dbReference>
<comment type="caution">
    <text evidence="6">The sequence shown here is derived from an EMBL/GenBank/DDBJ whole genome shotgun (WGS) entry which is preliminary data.</text>
</comment>
<keyword evidence="2 4" id="KW-0238">DNA-binding</keyword>
<evidence type="ECO:0000256" key="3">
    <source>
        <dbReference type="ARBA" id="ARBA00023163"/>
    </source>
</evidence>
<protein>
    <submittedName>
        <fullName evidence="6">TetR/AcrR family transcriptional regulator</fullName>
    </submittedName>
</protein>
<dbReference type="GO" id="GO:0000976">
    <property type="term" value="F:transcription cis-regulatory region binding"/>
    <property type="evidence" value="ECO:0007669"/>
    <property type="project" value="TreeGrafter"/>
</dbReference>
<dbReference type="EMBL" id="JACOPQ010000005">
    <property type="protein sequence ID" value="MBC5737064.1"/>
    <property type="molecule type" value="Genomic_DNA"/>
</dbReference>
<accession>A0A8J6JKQ6</accession>
<dbReference type="InterPro" id="IPR009057">
    <property type="entry name" value="Homeodomain-like_sf"/>
</dbReference>
<proteinExistence type="predicted"/>
<evidence type="ECO:0000313" key="6">
    <source>
        <dbReference type="EMBL" id="MBC5737064.1"/>
    </source>
</evidence>
<dbReference type="PROSITE" id="PS50977">
    <property type="entry name" value="HTH_TETR_2"/>
    <property type="match status" value="1"/>
</dbReference>
<dbReference type="SUPFAM" id="SSF46689">
    <property type="entry name" value="Homeodomain-like"/>
    <property type="match status" value="1"/>
</dbReference>
<dbReference type="Gene3D" id="1.10.357.10">
    <property type="entry name" value="Tetracycline Repressor, domain 2"/>
    <property type="match status" value="1"/>
</dbReference>
<evidence type="ECO:0000256" key="1">
    <source>
        <dbReference type="ARBA" id="ARBA00023015"/>
    </source>
</evidence>
<dbReference type="PANTHER" id="PTHR30055">
    <property type="entry name" value="HTH-TYPE TRANSCRIPTIONAL REGULATOR RUTR"/>
    <property type="match status" value="1"/>
</dbReference>
<name>A0A8J6JKQ6_9FIRM</name>
<reference evidence="6" key="1">
    <citation type="submission" date="2020-08" db="EMBL/GenBank/DDBJ databases">
        <title>Genome public.</title>
        <authorList>
            <person name="Liu C."/>
            <person name="Sun Q."/>
        </authorList>
    </citation>
    <scope>NUCLEOTIDE SEQUENCE</scope>
    <source>
        <strain evidence="6">NSJ-52</strain>
    </source>
</reference>
<evidence type="ECO:0000256" key="2">
    <source>
        <dbReference type="ARBA" id="ARBA00023125"/>
    </source>
</evidence>
<evidence type="ECO:0000256" key="4">
    <source>
        <dbReference type="PROSITE-ProRule" id="PRU00335"/>
    </source>
</evidence>
<dbReference type="InterPro" id="IPR050109">
    <property type="entry name" value="HTH-type_TetR-like_transc_reg"/>
</dbReference>
<feature type="DNA-binding region" description="H-T-H motif" evidence="4">
    <location>
        <begin position="28"/>
        <end position="47"/>
    </location>
</feature>
<keyword evidence="7" id="KW-1185">Reference proteome</keyword>
<dbReference type="AlphaFoldDB" id="A0A8J6JKQ6"/>
<gene>
    <name evidence="6" type="ORF">H8S62_08565</name>
</gene>
<dbReference type="Pfam" id="PF00440">
    <property type="entry name" value="TetR_N"/>
    <property type="match status" value="1"/>
</dbReference>
<dbReference type="PRINTS" id="PR00455">
    <property type="entry name" value="HTHTETR"/>
</dbReference>
<evidence type="ECO:0000313" key="7">
    <source>
        <dbReference type="Proteomes" id="UP000607645"/>
    </source>
</evidence>
<keyword evidence="3" id="KW-0804">Transcription</keyword>
<organism evidence="6 7">
    <name type="scientific">Lawsonibacter faecis</name>
    <dbReference type="NCBI Taxonomy" id="2763052"/>
    <lineage>
        <taxon>Bacteria</taxon>
        <taxon>Bacillati</taxon>
        <taxon>Bacillota</taxon>
        <taxon>Clostridia</taxon>
        <taxon>Eubacteriales</taxon>
        <taxon>Oscillospiraceae</taxon>
        <taxon>Lawsonibacter</taxon>
    </lineage>
</organism>
<dbReference type="InterPro" id="IPR001647">
    <property type="entry name" value="HTH_TetR"/>
</dbReference>
<evidence type="ECO:0000259" key="5">
    <source>
        <dbReference type="PROSITE" id="PS50977"/>
    </source>
</evidence>
<dbReference type="GO" id="GO:0003700">
    <property type="term" value="F:DNA-binding transcription factor activity"/>
    <property type="evidence" value="ECO:0007669"/>
    <property type="project" value="TreeGrafter"/>
</dbReference>
<feature type="domain" description="HTH tetR-type" evidence="5">
    <location>
        <begin position="5"/>
        <end position="65"/>
    </location>
</feature>
<sequence length="184" mass="20267">MNRTVTSREQLLAAAKEIAYGQGLSQVNIRAVASKCGVAVGSIYNYFPTKADLIAAVIEDFWRQAAHMESCVPGPGEPFPAYVGRLYSELRRNLSAFQSGWLSQIAALGADERQKGRALEEKCFEHIKRGLLHALEGCPSASPLLADAEGRSAFVDFVFRNLLLLLRRGDSDCTYFQQILEALL</sequence>
<dbReference type="Proteomes" id="UP000607645">
    <property type="component" value="Unassembled WGS sequence"/>
</dbReference>
<dbReference type="RefSeq" id="WP_173023499.1">
    <property type="nucleotide sequence ID" value="NZ_JACOPQ010000005.1"/>
</dbReference>